<dbReference type="InterPro" id="IPR000595">
    <property type="entry name" value="cNMP-bd_dom"/>
</dbReference>
<accession>A0A1G6L777</accession>
<dbReference type="Gene3D" id="2.60.120.10">
    <property type="entry name" value="Jelly Rolls"/>
    <property type="match status" value="1"/>
</dbReference>
<dbReference type="InterPro" id="IPR018490">
    <property type="entry name" value="cNMP-bd_dom_sf"/>
</dbReference>
<dbReference type="GO" id="GO:0016301">
    <property type="term" value="F:kinase activity"/>
    <property type="evidence" value="ECO:0007669"/>
    <property type="project" value="UniProtKB-KW"/>
</dbReference>
<gene>
    <name evidence="2" type="ORF">SAMN04487894_102241</name>
</gene>
<dbReference type="EMBL" id="FMZO01000002">
    <property type="protein sequence ID" value="SDC39007.1"/>
    <property type="molecule type" value="Genomic_DNA"/>
</dbReference>
<reference evidence="3" key="1">
    <citation type="submission" date="2016-10" db="EMBL/GenBank/DDBJ databases">
        <authorList>
            <person name="Varghese N."/>
            <person name="Submissions S."/>
        </authorList>
    </citation>
    <scope>NUCLEOTIDE SEQUENCE [LARGE SCALE GENOMIC DNA]</scope>
    <source>
        <strain evidence="3">DSM 25811 / CCM 8410 / LMG 26954 / E90</strain>
    </source>
</reference>
<sequence length="187" mass="21616">MQLTQILDQVYPLPQEAREKIIGRVGEVRFGKNHLLMRAGRVEGNLYFIKSGIVRAYADKEDQEITFWFGSEGETIVSMNSYVAGRPGYEHIELLEPCVLYELRAEELQQLFQEDLQIANWGRKFAEKELIKTEERLISRQFKTAAQRYKELLADSPGLLQRVPLSHIASYLGITQVSLSRIRSEIR</sequence>
<dbReference type="STRING" id="1285928.SAMN04487894_102241"/>
<protein>
    <submittedName>
        <fullName evidence="2">cAMP-binding domain of CRP or a regulatory subunit of cAMP-dependent protein kinases</fullName>
    </submittedName>
</protein>
<proteinExistence type="predicted"/>
<name>A0A1G6L777_NIADE</name>
<keyword evidence="3" id="KW-1185">Reference proteome</keyword>
<dbReference type="OrthoDB" id="680421at2"/>
<dbReference type="PROSITE" id="PS50042">
    <property type="entry name" value="CNMP_BINDING_3"/>
    <property type="match status" value="1"/>
</dbReference>
<organism evidence="2 3">
    <name type="scientific">Niabella drilacis (strain DSM 25811 / CCM 8410 / CCUG 62505 / LMG 26954 / E90)</name>
    <dbReference type="NCBI Taxonomy" id="1285928"/>
    <lineage>
        <taxon>Bacteria</taxon>
        <taxon>Pseudomonadati</taxon>
        <taxon>Bacteroidota</taxon>
        <taxon>Chitinophagia</taxon>
        <taxon>Chitinophagales</taxon>
        <taxon>Chitinophagaceae</taxon>
        <taxon>Niabella</taxon>
    </lineage>
</organism>
<dbReference type="CDD" id="cd00038">
    <property type="entry name" value="CAP_ED"/>
    <property type="match status" value="1"/>
</dbReference>
<dbReference type="RefSeq" id="WP_090388867.1">
    <property type="nucleotide sequence ID" value="NZ_FMZO01000002.1"/>
</dbReference>
<keyword evidence="2" id="KW-0808">Transferase</keyword>
<evidence type="ECO:0000313" key="2">
    <source>
        <dbReference type="EMBL" id="SDC39007.1"/>
    </source>
</evidence>
<dbReference type="SUPFAM" id="SSF51206">
    <property type="entry name" value="cAMP-binding domain-like"/>
    <property type="match status" value="1"/>
</dbReference>
<dbReference type="AlphaFoldDB" id="A0A1G6L777"/>
<evidence type="ECO:0000259" key="1">
    <source>
        <dbReference type="PROSITE" id="PS50042"/>
    </source>
</evidence>
<dbReference type="Proteomes" id="UP000198757">
    <property type="component" value="Unassembled WGS sequence"/>
</dbReference>
<keyword evidence="2" id="KW-0418">Kinase</keyword>
<dbReference type="Pfam" id="PF00027">
    <property type="entry name" value="cNMP_binding"/>
    <property type="match status" value="1"/>
</dbReference>
<dbReference type="InterPro" id="IPR014710">
    <property type="entry name" value="RmlC-like_jellyroll"/>
</dbReference>
<evidence type="ECO:0000313" key="3">
    <source>
        <dbReference type="Proteomes" id="UP000198757"/>
    </source>
</evidence>
<feature type="domain" description="Cyclic nucleotide-binding" evidence="1">
    <location>
        <begin position="9"/>
        <end position="112"/>
    </location>
</feature>